<reference evidence="2" key="1">
    <citation type="submission" date="2018-05" db="EMBL/GenBank/DDBJ databases">
        <authorList>
            <person name="Lanie J.A."/>
            <person name="Ng W.-L."/>
            <person name="Kazmierczak K.M."/>
            <person name="Andrzejewski T.M."/>
            <person name="Davidsen T.M."/>
            <person name="Wayne K.J."/>
            <person name="Tettelin H."/>
            <person name="Glass J.I."/>
            <person name="Rusch D."/>
            <person name="Podicherti R."/>
            <person name="Tsui H.-C.T."/>
            <person name="Winkler M.E."/>
        </authorList>
    </citation>
    <scope>NUCLEOTIDE SEQUENCE</scope>
    <source>
        <strain evidence="2">KNB</strain>
    </source>
</reference>
<dbReference type="Pfam" id="PF14273">
    <property type="entry name" value="DUF4360"/>
    <property type="match status" value="1"/>
</dbReference>
<dbReference type="PANTHER" id="PTHR38847:SF1">
    <property type="entry name" value="PSEUDOURIDINE SYNTHASE RSUA_RLUA-LIKE DOMAIN-CONTAINING PROTEIN"/>
    <property type="match status" value="1"/>
</dbReference>
<evidence type="ECO:0000313" key="2">
    <source>
        <dbReference type="EMBL" id="SPS05609.1"/>
    </source>
</evidence>
<sequence>MIKPRHWINSAAIAGFFFVSSYVQANGIENITLEGAGCPQGSVGKSVSNDRQSMTLIFDSFVASTGPGIPGSEEVKECRIDLTMQNNDSVGVIMDTRGYVQLQSGMTGDQHQNIPRAKRSNLVTNFFGHVEKDYLSRSTATVLAQGNPSSTTVSIMLQVAVDKGSNLTGQGQITIDSLDLKLN</sequence>
<protein>
    <recommendedName>
        <fullName evidence="3">Fimbrial protein</fullName>
    </recommendedName>
</protein>
<gene>
    <name evidence="2" type="ORF">NITFAB_1199</name>
</gene>
<organism evidence="2">
    <name type="scientific">Candidatus Nitrotoga fabula</name>
    <dbReference type="NCBI Taxonomy" id="2182327"/>
    <lineage>
        <taxon>Bacteria</taxon>
        <taxon>Pseudomonadati</taxon>
        <taxon>Pseudomonadota</taxon>
        <taxon>Betaproteobacteria</taxon>
        <taxon>Nitrosomonadales</taxon>
        <taxon>Gallionellaceae</taxon>
        <taxon>Candidatus Nitrotoga</taxon>
    </lineage>
</organism>
<accession>A0A2X0QU10</accession>
<evidence type="ECO:0008006" key="3">
    <source>
        <dbReference type="Google" id="ProtNLM"/>
    </source>
</evidence>
<feature type="signal peptide" evidence="1">
    <location>
        <begin position="1"/>
        <end position="25"/>
    </location>
</feature>
<dbReference type="AlphaFoldDB" id="A0A2X0QU10"/>
<dbReference type="InterPro" id="IPR025649">
    <property type="entry name" value="DUF4360"/>
</dbReference>
<keyword evidence="1" id="KW-0732">Signal</keyword>
<feature type="chain" id="PRO_5015916498" description="Fimbrial protein" evidence="1">
    <location>
        <begin position="26"/>
        <end position="183"/>
    </location>
</feature>
<proteinExistence type="predicted"/>
<dbReference type="EMBL" id="LS423452">
    <property type="protein sequence ID" value="SPS05609.1"/>
    <property type="molecule type" value="Genomic_DNA"/>
</dbReference>
<name>A0A2X0QU10_9PROT</name>
<evidence type="ECO:0000256" key="1">
    <source>
        <dbReference type="SAM" id="SignalP"/>
    </source>
</evidence>
<dbReference type="PANTHER" id="PTHR38847">
    <property type="match status" value="1"/>
</dbReference>